<feature type="compositionally biased region" description="Acidic residues" evidence="1">
    <location>
        <begin position="44"/>
        <end position="54"/>
    </location>
</feature>
<protein>
    <submittedName>
        <fullName evidence="2">Uncharacterized protein</fullName>
    </submittedName>
</protein>
<evidence type="ECO:0000313" key="2">
    <source>
        <dbReference type="EMBL" id="THH15499.1"/>
    </source>
</evidence>
<evidence type="ECO:0000256" key="1">
    <source>
        <dbReference type="SAM" id="MobiDB-lite"/>
    </source>
</evidence>
<dbReference type="AlphaFoldDB" id="A0A4S4LSV9"/>
<dbReference type="Proteomes" id="UP000310158">
    <property type="component" value="Unassembled WGS sequence"/>
</dbReference>
<comment type="caution">
    <text evidence="2">The sequence shown here is derived from an EMBL/GenBank/DDBJ whole genome shotgun (WGS) entry which is preliminary data.</text>
</comment>
<organism evidence="2 3">
    <name type="scientific">Bondarzewia mesenterica</name>
    <dbReference type="NCBI Taxonomy" id="1095465"/>
    <lineage>
        <taxon>Eukaryota</taxon>
        <taxon>Fungi</taxon>
        <taxon>Dikarya</taxon>
        <taxon>Basidiomycota</taxon>
        <taxon>Agaricomycotina</taxon>
        <taxon>Agaricomycetes</taxon>
        <taxon>Russulales</taxon>
        <taxon>Bondarzewiaceae</taxon>
        <taxon>Bondarzewia</taxon>
    </lineage>
</organism>
<keyword evidence="3" id="KW-1185">Reference proteome</keyword>
<gene>
    <name evidence="2" type="ORF">EW146_g4985</name>
</gene>
<accession>A0A4S4LSV9</accession>
<dbReference type="EMBL" id="SGPL01000207">
    <property type="protein sequence ID" value="THH15499.1"/>
    <property type="molecule type" value="Genomic_DNA"/>
</dbReference>
<name>A0A4S4LSV9_9AGAM</name>
<feature type="region of interest" description="Disordered" evidence="1">
    <location>
        <begin position="1"/>
        <end position="85"/>
    </location>
</feature>
<sequence>MGCSLDEAGTFEETGVADGSFEDEDCDRPKILLVEQPNPSQPVEEADSAVDETGSETGAAGVASAEDDEAADNGSMRQAQKRVPQ</sequence>
<reference evidence="2 3" key="1">
    <citation type="submission" date="2019-02" db="EMBL/GenBank/DDBJ databases">
        <title>Genome sequencing of the rare red list fungi Bondarzewia mesenterica.</title>
        <authorList>
            <person name="Buettner E."/>
            <person name="Kellner H."/>
        </authorList>
    </citation>
    <scope>NUCLEOTIDE SEQUENCE [LARGE SCALE GENOMIC DNA]</scope>
    <source>
        <strain evidence="2 3">DSM 108281</strain>
    </source>
</reference>
<evidence type="ECO:0000313" key="3">
    <source>
        <dbReference type="Proteomes" id="UP000310158"/>
    </source>
</evidence>
<proteinExistence type="predicted"/>